<dbReference type="CDD" id="cd12172">
    <property type="entry name" value="PGDH_like_2"/>
    <property type="match status" value="1"/>
</dbReference>
<dbReference type="GO" id="GO:0016616">
    <property type="term" value="F:oxidoreductase activity, acting on the CH-OH group of donors, NAD or NADP as acceptor"/>
    <property type="evidence" value="ECO:0007669"/>
    <property type="project" value="InterPro"/>
</dbReference>
<dbReference type="RefSeq" id="WP_014243102.1">
    <property type="nucleotide sequence ID" value="NC_016620.1"/>
</dbReference>
<dbReference type="OrthoDB" id="9793626at2"/>
<evidence type="ECO:0000256" key="1">
    <source>
        <dbReference type="ARBA" id="ARBA00005854"/>
    </source>
</evidence>
<dbReference type="PANTHER" id="PTHR42789:SF1">
    <property type="entry name" value="D-ISOMER SPECIFIC 2-HYDROXYACID DEHYDROGENASE FAMILY PROTEIN (AFU_ORTHOLOGUE AFUA_6G10090)"/>
    <property type="match status" value="1"/>
</dbReference>
<feature type="domain" description="D-isomer specific 2-hydroxyacid dehydrogenase catalytic" evidence="5">
    <location>
        <begin position="20"/>
        <end position="299"/>
    </location>
</feature>
<dbReference type="InterPro" id="IPR036291">
    <property type="entry name" value="NAD(P)-bd_dom_sf"/>
</dbReference>
<keyword evidence="8" id="KW-1185">Reference proteome</keyword>
<dbReference type="GO" id="GO:0051287">
    <property type="term" value="F:NAD binding"/>
    <property type="evidence" value="ECO:0007669"/>
    <property type="project" value="InterPro"/>
</dbReference>
<dbReference type="STRING" id="862908.BMS_0397"/>
<keyword evidence="3" id="KW-0520">NAD</keyword>
<dbReference type="InterPro" id="IPR029753">
    <property type="entry name" value="D-isomer_DH_CS"/>
</dbReference>
<dbReference type="PROSITE" id="PS00670">
    <property type="entry name" value="D_2_HYDROXYACID_DH_2"/>
    <property type="match status" value="1"/>
</dbReference>
<evidence type="ECO:0000256" key="3">
    <source>
        <dbReference type="ARBA" id="ARBA00023027"/>
    </source>
</evidence>
<evidence type="ECO:0000259" key="6">
    <source>
        <dbReference type="Pfam" id="PF02826"/>
    </source>
</evidence>
<evidence type="ECO:0000313" key="8">
    <source>
        <dbReference type="Proteomes" id="UP000008963"/>
    </source>
</evidence>
<dbReference type="Pfam" id="PF00389">
    <property type="entry name" value="2-Hacid_dh"/>
    <property type="match status" value="1"/>
</dbReference>
<dbReference type="EMBL" id="FQ312005">
    <property type="protein sequence ID" value="CBW25314.1"/>
    <property type="molecule type" value="Genomic_DNA"/>
</dbReference>
<accession>E1X3X4</accession>
<organism evidence="7 8">
    <name type="scientific">Halobacteriovorax marinus (strain ATCC BAA-682 / DSM 15412 / SJ)</name>
    <name type="common">Bacteriovorax marinus</name>
    <dbReference type="NCBI Taxonomy" id="862908"/>
    <lineage>
        <taxon>Bacteria</taxon>
        <taxon>Pseudomonadati</taxon>
        <taxon>Bdellovibrionota</taxon>
        <taxon>Bacteriovoracia</taxon>
        <taxon>Bacteriovoracales</taxon>
        <taxon>Halobacteriovoraceae</taxon>
        <taxon>Halobacteriovorax</taxon>
    </lineage>
</organism>
<protein>
    <submittedName>
        <fullName evidence="7">D-isomer specific 2-hydroxyacid dehydrogenase</fullName>
    </submittedName>
</protein>
<evidence type="ECO:0000256" key="2">
    <source>
        <dbReference type="ARBA" id="ARBA00023002"/>
    </source>
</evidence>
<proteinExistence type="inferred from homology"/>
<dbReference type="InterPro" id="IPR006139">
    <property type="entry name" value="D-isomer_2_OHA_DH_cat_dom"/>
</dbReference>
<reference evidence="8" key="1">
    <citation type="journal article" date="2013" name="ISME J.">
        <title>A small predatory core genome in the divergent marine Bacteriovorax marinus SJ and the terrestrial Bdellovibrio bacteriovorus.</title>
        <authorList>
            <person name="Crossman L.C."/>
            <person name="Chen H."/>
            <person name="Cerdeno-Tarraga A.M."/>
            <person name="Brooks K."/>
            <person name="Quail M.A."/>
            <person name="Pineiro S.A."/>
            <person name="Hobley L."/>
            <person name="Sockett R.E."/>
            <person name="Bentley S.D."/>
            <person name="Parkhill J."/>
            <person name="Williams H.N."/>
            <person name="Stine O.C."/>
        </authorList>
    </citation>
    <scope>NUCLEOTIDE SEQUENCE [LARGE SCALE GENOMIC DNA]</scope>
    <source>
        <strain evidence="8">ATCC BAA-682 / DSM 15412 / SJ</strain>
    </source>
</reference>
<dbReference type="HOGENOM" id="CLU_019796_1_3_7"/>
<dbReference type="Proteomes" id="UP000008963">
    <property type="component" value="Chromosome"/>
</dbReference>
<evidence type="ECO:0000256" key="4">
    <source>
        <dbReference type="RuleBase" id="RU003719"/>
    </source>
</evidence>
<evidence type="ECO:0000313" key="7">
    <source>
        <dbReference type="EMBL" id="CBW25314.1"/>
    </source>
</evidence>
<dbReference type="Pfam" id="PF02826">
    <property type="entry name" value="2-Hacid_dh_C"/>
    <property type="match status" value="1"/>
</dbReference>
<dbReference type="InterPro" id="IPR006140">
    <property type="entry name" value="D-isomer_DH_NAD-bd"/>
</dbReference>
<comment type="similarity">
    <text evidence="1 4">Belongs to the D-isomer specific 2-hydroxyacid dehydrogenase family.</text>
</comment>
<evidence type="ECO:0000259" key="5">
    <source>
        <dbReference type="Pfam" id="PF00389"/>
    </source>
</evidence>
<dbReference type="InterPro" id="IPR050857">
    <property type="entry name" value="D-2-hydroxyacid_DH"/>
</dbReference>
<dbReference type="PATRIC" id="fig|862908.3.peg.379"/>
<keyword evidence="2 4" id="KW-0560">Oxidoreductase</keyword>
<dbReference type="KEGG" id="bmx:BMS_0397"/>
<dbReference type="eggNOG" id="COG1052">
    <property type="taxonomic scope" value="Bacteria"/>
</dbReference>
<dbReference type="SUPFAM" id="SSF52283">
    <property type="entry name" value="Formate/glycerate dehydrogenase catalytic domain-like"/>
    <property type="match status" value="1"/>
</dbReference>
<dbReference type="AlphaFoldDB" id="E1X3X4"/>
<feature type="domain" description="D-isomer specific 2-hydroxyacid dehydrogenase NAD-binding" evidence="6">
    <location>
        <begin position="111"/>
        <end position="282"/>
    </location>
</feature>
<dbReference type="PANTHER" id="PTHR42789">
    <property type="entry name" value="D-ISOMER SPECIFIC 2-HYDROXYACID DEHYDROGENASE FAMILY PROTEIN (AFU_ORTHOLOGUE AFUA_6G10090)"/>
    <property type="match status" value="1"/>
</dbReference>
<name>E1X3X4_HALMS</name>
<sequence length="306" mass="33898">MKVAVASRSFSKNAFLKSELEKKYQDIKYNHKGLKLAGDELVDFLYDANAVIIGLEILDKDILNKLPNLKTISKYGVGLDNIDLQEVKRRNINLGWSAGVNKRSVSELTLSFALLSLRNTFKANSLAMTNQWMQLPGKQLSDKTFGILGLGNIGQDLARLLSPFNCTILANDIDDRSSFAREHNIELVSKERLFKESDIVSLHIPYNESTSHLVDESLLSLMNQESVLINTSRGGIVNEEHLEKALKEKLISAAAFDVLSEEPPVDNPLLSLDNFFITPHIGGSSIEAIRAMGLAAIEGLSRKENS</sequence>
<dbReference type="SUPFAM" id="SSF51735">
    <property type="entry name" value="NAD(P)-binding Rossmann-fold domains"/>
    <property type="match status" value="1"/>
</dbReference>
<gene>
    <name evidence="7" type="ordered locus">BMS_0397</name>
</gene>
<dbReference type="Gene3D" id="3.40.50.720">
    <property type="entry name" value="NAD(P)-binding Rossmann-like Domain"/>
    <property type="match status" value="2"/>
</dbReference>